<dbReference type="Gene3D" id="2.30.30.140">
    <property type="match status" value="1"/>
</dbReference>
<dbReference type="InterPro" id="IPR008676">
    <property type="entry name" value="MRG"/>
</dbReference>
<dbReference type="Gene3D" id="1.10.274.30">
    <property type="entry name" value="MRG domain"/>
    <property type="match status" value="1"/>
</dbReference>
<dbReference type="GO" id="GO:0006338">
    <property type="term" value="P:chromatin remodeling"/>
    <property type="evidence" value="ECO:0007669"/>
    <property type="project" value="UniProtKB-ARBA"/>
</dbReference>
<dbReference type="InterPro" id="IPR038217">
    <property type="entry name" value="MRG_C_sf"/>
</dbReference>
<evidence type="ECO:0000256" key="4">
    <source>
        <dbReference type="ARBA" id="ARBA00022853"/>
    </source>
</evidence>
<comment type="subcellular location">
    <subcellularLocation>
        <location evidence="1">Nucleus</location>
    </subcellularLocation>
</comment>
<dbReference type="InterPro" id="IPR016197">
    <property type="entry name" value="Chromo-like_dom_sf"/>
</dbReference>
<accession>A0A1Q3ELM8</accession>
<evidence type="ECO:0000256" key="5">
    <source>
        <dbReference type="ARBA" id="ARBA00023015"/>
    </source>
</evidence>
<evidence type="ECO:0000256" key="2">
    <source>
        <dbReference type="ARBA" id="ARBA00009093"/>
    </source>
</evidence>
<keyword evidence="4" id="KW-0156">Chromatin regulator</keyword>
<dbReference type="InterPro" id="IPR000953">
    <property type="entry name" value="Chromo/chromo_shadow_dom"/>
</dbReference>
<dbReference type="PROSITE" id="PS51640">
    <property type="entry name" value="MRG"/>
    <property type="match status" value="1"/>
</dbReference>
<evidence type="ECO:0000256" key="8">
    <source>
        <dbReference type="SAM" id="MobiDB-lite"/>
    </source>
</evidence>
<dbReference type="InterPro" id="IPR053820">
    <property type="entry name" value="MSL3_chromo-like"/>
</dbReference>
<keyword evidence="6" id="KW-0804">Transcription</keyword>
<organism evidence="10 11">
    <name type="scientific">Lentinula edodes</name>
    <name type="common">Shiitake mushroom</name>
    <name type="synonym">Lentinus edodes</name>
    <dbReference type="NCBI Taxonomy" id="5353"/>
    <lineage>
        <taxon>Eukaryota</taxon>
        <taxon>Fungi</taxon>
        <taxon>Dikarya</taxon>
        <taxon>Basidiomycota</taxon>
        <taxon>Agaricomycotina</taxon>
        <taxon>Agaricomycetes</taxon>
        <taxon>Agaricomycetidae</taxon>
        <taxon>Agaricales</taxon>
        <taxon>Marasmiineae</taxon>
        <taxon>Omphalotaceae</taxon>
        <taxon>Lentinula</taxon>
    </lineage>
</organism>
<comment type="similarity">
    <text evidence="2">Belongs to the MRG family.</text>
</comment>
<feature type="compositionally biased region" description="Low complexity" evidence="8">
    <location>
        <begin position="148"/>
        <end position="157"/>
    </location>
</feature>
<dbReference type="GO" id="GO:0006355">
    <property type="term" value="P:regulation of DNA-templated transcription"/>
    <property type="evidence" value="ECO:0007669"/>
    <property type="project" value="InterPro"/>
</dbReference>
<name>A0A1Q3ELM8_LENED</name>
<evidence type="ECO:0000256" key="7">
    <source>
        <dbReference type="ARBA" id="ARBA00023242"/>
    </source>
</evidence>
<keyword evidence="5" id="KW-0805">Transcription regulation</keyword>
<evidence type="ECO:0000259" key="9">
    <source>
        <dbReference type="SMART" id="SM00298"/>
    </source>
</evidence>
<dbReference type="GO" id="GO:0032221">
    <property type="term" value="C:Rpd3S complex"/>
    <property type="evidence" value="ECO:0007669"/>
    <property type="project" value="TreeGrafter"/>
</dbReference>
<evidence type="ECO:0000313" key="10">
    <source>
        <dbReference type="EMBL" id="GAW08128.1"/>
    </source>
</evidence>
<gene>
    <name evidence="10" type="ORF">LENED_010173</name>
</gene>
<dbReference type="AlphaFoldDB" id="A0A1Q3ELM8"/>
<proteinExistence type="inferred from homology"/>
<evidence type="ECO:0000256" key="3">
    <source>
        <dbReference type="ARBA" id="ARBA00018505"/>
    </source>
</evidence>
<dbReference type="PANTHER" id="PTHR10880:SF15">
    <property type="entry name" value="MSL COMPLEX SUBUNIT 3"/>
    <property type="match status" value="1"/>
</dbReference>
<reference evidence="10 11" key="1">
    <citation type="submission" date="2016-08" db="EMBL/GenBank/DDBJ databases">
        <authorList>
            <consortium name="Lentinula edodes genome sequencing consortium"/>
            <person name="Sakamoto Y."/>
            <person name="Nakade K."/>
            <person name="Sato S."/>
            <person name="Yoshida Y."/>
            <person name="Miyazaki K."/>
            <person name="Natsume S."/>
            <person name="Konno N."/>
        </authorList>
    </citation>
    <scope>NUCLEOTIDE SEQUENCE [LARGE SCALE GENOMIC DNA]</scope>
    <source>
        <strain evidence="10 11">NBRC 111202</strain>
    </source>
</reference>
<sequence length="366" mass="40748">MSIDPIADPSTSTAGASKSNITKTVTSKGTLSTLVSPATHLQWKINEKCLCYHGPLIYEAKILKIRNFTPEDTENGEIGPNFLVHYKGWKQTWDEWVTEQRILKLDEAGIAKQKALSQSALAAQHAGANAAAGKMKDLSGKTTLGNPAGSSASAGGSTRSGIRKEGTRGTKRTREEDDGHNARRAEMKLNVPEVLKVFLVDDWEAVTKNHQLVTLPRSPTVRQILNQFEDHVKSTTTSLPTPALLTHTICSGLQIYFDRSCGMSLLYRFERYQYAEVRKKYITGPQVKIEESSDIEMSLIYGGEHLLRMLVSLPQMVANSQMDAESISLVKEYVNELLRYLESNKDDIFQREYDTPSESYGNTVRS</sequence>
<evidence type="ECO:0000313" key="11">
    <source>
        <dbReference type="Proteomes" id="UP000188533"/>
    </source>
</evidence>
<evidence type="ECO:0000256" key="6">
    <source>
        <dbReference type="ARBA" id="ARBA00023163"/>
    </source>
</evidence>
<dbReference type="InterPro" id="IPR026541">
    <property type="entry name" value="MRG_dom"/>
</dbReference>
<keyword evidence="11" id="KW-1185">Reference proteome</keyword>
<dbReference type="STRING" id="5353.A0A1Q3ELM8"/>
<protein>
    <recommendedName>
        <fullName evidence="3">Chromatin modification-related protein EAF3</fullName>
    </recommendedName>
</protein>
<dbReference type="SUPFAM" id="SSF54160">
    <property type="entry name" value="Chromo domain-like"/>
    <property type="match status" value="1"/>
</dbReference>
<dbReference type="Proteomes" id="UP000188533">
    <property type="component" value="Unassembled WGS sequence"/>
</dbReference>
<feature type="compositionally biased region" description="Basic and acidic residues" evidence="8">
    <location>
        <begin position="162"/>
        <end position="183"/>
    </location>
</feature>
<keyword evidence="7" id="KW-0539">Nucleus</keyword>
<evidence type="ECO:0000256" key="1">
    <source>
        <dbReference type="ARBA" id="ARBA00004123"/>
    </source>
</evidence>
<dbReference type="PIRSF" id="PIRSF038133">
    <property type="entry name" value="HAT_Nua4_EAF3/MRG15"/>
    <property type="match status" value="1"/>
</dbReference>
<dbReference type="Pfam" id="PF22732">
    <property type="entry name" value="MSL3_chromo-like"/>
    <property type="match status" value="1"/>
</dbReference>
<dbReference type="Pfam" id="PF05712">
    <property type="entry name" value="MRG"/>
    <property type="match status" value="1"/>
</dbReference>
<feature type="domain" description="Chromo" evidence="9">
    <location>
        <begin position="57"/>
        <end position="118"/>
    </location>
</feature>
<reference evidence="10 11" key="2">
    <citation type="submission" date="2017-02" db="EMBL/GenBank/DDBJ databases">
        <title>A genome survey and senescence transcriptome analysis in Lentinula edodes.</title>
        <authorList>
            <person name="Sakamoto Y."/>
            <person name="Nakade K."/>
            <person name="Sato S."/>
            <person name="Yoshida Y."/>
            <person name="Miyazaki K."/>
            <person name="Natsume S."/>
            <person name="Konno N."/>
        </authorList>
    </citation>
    <scope>NUCLEOTIDE SEQUENCE [LARGE SCALE GENOMIC DNA]</scope>
    <source>
        <strain evidence="10 11">NBRC 111202</strain>
    </source>
</reference>
<feature type="region of interest" description="Disordered" evidence="8">
    <location>
        <begin position="138"/>
        <end position="183"/>
    </location>
</feature>
<comment type="caution">
    <text evidence="10">The sequence shown here is derived from an EMBL/GenBank/DDBJ whole genome shotgun (WGS) entry which is preliminary data.</text>
</comment>
<dbReference type="GO" id="GO:0035267">
    <property type="term" value="C:NuA4 histone acetyltransferase complex"/>
    <property type="evidence" value="ECO:0007669"/>
    <property type="project" value="TreeGrafter"/>
</dbReference>
<dbReference type="EMBL" id="BDGU01000586">
    <property type="protein sequence ID" value="GAW08128.1"/>
    <property type="molecule type" value="Genomic_DNA"/>
</dbReference>
<dbReference type="SMART" id="SM00298">
    <property type="entry name" value="CHROMO"/>
    <property type="match status" value="1"/>
</dbReference>
<dbReference type="PANTHER" id="PTHR10880">
    <property type="entry name" value="MORTALITY FACTOR 4-LIKE PROTEIN"/>
    <property type="match status" value="1"/>
</dbReference>